<proteinExistence type="predicted"/>
<organism evidence="1 2">
    <name type="scientific">Callosobruchus maculatus</name>
    <name type="common">Southern cowpea weevil</name>
    <name type="synonym">Pulse bruchid</name>
    <dbReference type="NCBI Taxonomy" id="64391"/>
    <lineage>
        <taxon>Eukaryota</taxon>
        <taxon>Metazoa</taxon>
        <taxon>Ecdysozoa</taxon>
        <taxon>Arthropoda</taxon>
        <taxon>Hexapoda</taxon>
        <taxon>Insecta</taxon>
        <taxon>Pterygota</taxon>
        <taxon>Neoptera</taxon>
        <taxon>Endopterygota</taxon>
        <taxon>Coleoptera</taxon>
        <taxon>Polyphaga</taxon>
        <taxon>Cucujiformia</taxon>
        <taxon>Chrysomeloidea</taxon>
        <taxon>Chrysomelidae</taxon>
        <taxon>Bruchinae</taxon>
        <taxon>Bruchini</taxon>
        <taxon>Callosobruchus</taxon>
    </lineage>
</organism>
<gene>
    <name evidence="1" type="ORF">CALMAC_LOCUS5134</name>
</gene>
<accession>A0A653C0G8</accession>
<dbReference type="AlphaFoldDB" id="A0A653C0G8"/>
<protein>
    <submittedName>
        <fullName evidence="1">Uncharacterized protein</fullName>
    </submittedName>
</protein>
<reference evidence="1 2" key="1">
    <citation type="submission" date="2019-01" db="EMBL/GenBank/DDBJ databases">
        <authorList>
            <person name="Sayadi A."/>
        </authorList>
    </citation>
    <scope>NUCLEOTIDE SEQUENCE [LARGE SCALE GENOMIC DNA]</scope>
</reference>
<dbReference type="EMBL" id="CAACVG010006720">
    <property type="protein sequence ID" value="VEN41232.1"/>
    <property type="molecule type" value="Genomic_DNA"/>
</dbReference>
<evidence type="ECO:0000313" key="2">
    <source>
        <dbReference type="Proteomes" id="UP000410492"/>
    </source>
</evidence>
<keyword evidence="2" id="KW-1185">Reference proteome</keyword>
<dbReference type="Proteomes" id="UP000410492">
    <property type="component" value="Unassembled WGS sequence"/>
</dbReference>
<evidence type="ECO:0000313" key="1">
    <source>
        <dbReference type="EMBL" id="VEN41232.1"/>
    </source>
</evidence>
<sequence>MLGAKYPIHSLLPIQRYLFISNTIWRDTKLFRTSRIHSKLIGVHELNPPLQFLQAVSLIPYKQSFGPATQ</sequence>
<name>A0A653C0G8_CALMS</name>